<dbReference type="EMBL" id="JACADJ010000046">
    <property type="protein sequence ID" value="NWH05806.1"/>
    <property type="molecule type" value="Genomic_DNA"/>
</dbReference>
<dbReference type="InterPro" id="IPR025427">
    <property type="entry name" value="DUF4160"/>
</dbReference>
<evidence type="ECO:0000313" key="1">
    <source>
        <dbReference type="EMBL" id="NWH05806.1"/>
    </source>
</evidence>
<accession>A0A850TEG1</accession>
<dbReference type="Proteomes" id="UP000553343">
    <property type="component" value="Unassembled WGS sequence"/>
</dbReference>
<proteinExistence type="predicted"/>
<keyword evidence="2" id="KW-1185">Reference proteome</keyword>
<name>A0A850TEG1_9BACT</name>
<protein>
    <submittedName>
        <fullName evidence="1">DUF4160 domain-containing protein</fullName>
    </submittedName>
</protein>
<dbReference type="Pfam" id="PF13711">
    <property type="entry name" value="DUF4160"/>
    <property type="match status" value="1"/>
</dbReference>
<dbReference type="RefSeq" id="WP_178367260.1">
    <property type="nucleotide sequence ID" value="NZ_JACADJ010000046.1"/>
</dbReference>
<evidence type="ECO:0000313" key="2">
    <source>
        <dbReference type="Proteomes" id="UP000553343"/>
    </source>
</evidence>
<sequence>MPTILLILGWRLFFYANESLEPMHIHSTKAGMECKYWLDTERFGVSDAYAYNMNSKSRREIRKIIYQHFEYIENAWNEFQLRKY</sequence>
<reference evidence="1 2" key="1">
    <citation type="submission" date="2020-06" db="EMBL/GenBank/DDBJ databases">
        <title>High-quality draft genome of sulfate reducer Desulfobacter latus type strain AcrS2 isolated from marine sediment.</title>
        <authorList>
            <person name="Hoppe M."/>
            <person name="Larsen C.K."/>
            <person name="Marshall I.P.G."/>
            <person name="Schramm A."/>
            <person name="Marietou A.G."/>
        </authorList>
    </citation>
    <scope>NUCLEOTIDE SEQUENCE [LARGE SCALE GENOMIC DNA]</scope>
    <source>
        <strain evidence="1 2">AcRS2</strain>
    </source>
</reference>
<dbReference type="AlphaFoldDB" id="A0A850TEG1"/>
<gene>
    <name evidence="1" type="ORF">HXW94_12555</name>
</gene>
<organism evidence="1 2">
    <name type="scientific">Desulfobacter latus</name>
    <dbReference type="NCBI Taxonomy" id="2292"/>
    <lineage>
        <taxon>Bacteria</taxon>
        <taxon>Pseudomonadati</taxon>
        <taxon>Thermodesulfobacteriota</taxon>
        <taxon>Desulfobacteria</taxon>
        <taxon>Desulfobacterales</taxon>
        <taxon>Desulfobacteraceae</taxon>
        <taxon>Desulfobacter</taxon>
    </lineage>
</organism>
<comment type="caution">
    <text evidence="1">The sequence shown here is derived from an EMBL/GenBank/DDBJ whole genome shotgun (WGS) entry which is preliminary data.</text>
</comment>